<dbReference type="Proteomes" id="UP000177885">
    <property type="component" value="Unassembled WGS sequence"/>
</dbReference>
<dbReference type="EMBL" id="MGDT01000002">
    <property type="protein sequence ID" value="OGL67296.1"/>
    <property type="molecule type" value="Genomic_DNA"/>
</dbReference>
<gene>
    <name evidence="1" type="ORF">A2856_01240</name>
</gene>
<comment type="caution">
    <text evidence="1">The sequence shown here is derived from an EMBL/GenBank/DDBJ whole genome shotgun (WGS) entry which is preliminary data.</text>
</comment>
<proteinExistence type="predicted"/>
<evidence type="ECO:0000313" key="1">
    <source>
        <dbReference type="EMBL" id="OGL67296.1"/>
    </source>
</evidence>
<organism evidence="1 2">
    <name type="scientific">Candidatus Uhrbacteria bacterium RIFCSPHIGHO2_01_FULL_63_20</name>
    <dbReference type="NCBI Taxonomy" id="1802385"/>
    <lineage>
        <taxon>Bacteria</taxon>
        <taxon>Candidatus Uhriibacteriota</taxon>
    </lineage>
</organism>
<name>A0A1F7TMS0_9BACT</name>
<dbReference type="AlphaFoldDB" id="A0A1F7TMS0"/>
<reference evidence="1 2" key="1">
    <citation type="journal article" date="2016" name="Nat. Commun.">
        <title>Thousands of microbial genomes shed light on interconnected biogeochemical processes in an aquifer system.</title>
        <authorList>
            <person name="Anantharaman K."/>
            <person name="Brown C.T."/>
            <person name="Hug L.A."/>
            <person name="Sharon I."/>
            <person name="Castelle C.J."/>
            <person name="Probst A.J."/>
            <person name="Thomas B.C."/>
            <person name="Singh A."/>
            <person name="Wilkins M.J."/>
            <person name="Karaoz U."/>
            <person name="Brodie E.L."/>
            <person name="Williams K.H."/>
            <person name="Hubbard S.S."/>
            <person name="Banfield J.F."/>
        </authorList>
    </citation>
    <scope>NUCLEOTIDE SEQUENCE [LARGE SCALE GENOMIC DNA]</scope>
</reference>
<protein>
    <submittedName>
        <fullName evidence="1">Uncharacterized protein</fullName>
    </submittedName>
</protein>
<sequence>MLGTNLSCCRQGTGGFVKQVGIPFHNRVEAQVIATIDRHRAIRNAPRGDTPARVRVVRRSDGTIPSVTPRLAYEPPPAATVRAGTVRIVPIRRPLRKPRP</sequence>
<evidence type="ECO:0000313" key="2">
    <source>
        <dbReference type="Proteomes" id="UP000177885"/>
    </source>
</evidence>
<accession>A0A1F7TMS0</accession>